<proteinExistence type="predicted"/>
<dbReference type="InterPro" id="IPR009199">
    <property type="entry name" value="PhoPQ-act_pathogen-rel_PqaA"/>
</dbReference>
<dbReference type="InterPro" id="IPR029058">
    <property type="entry name" value="AB_hydrolase_fold"/>
</dbReference>
<reference evidence="2 3" key="1">
    <citation type="journal article" date="2008" name="Nature">
        <title>The genome of the choanoflagellate Monosiga brevicollis and the origin of metazoans.</title>
        <authorList>
            <consortium name="JGI Sequencing"/>
            <person name="King N."/>
            <person name="Westbrook M.J."/>
            <person name="Young S.L."/>
            <person name="Kuo A."/>
            <person name="Abedin M."/>
            <person name="Chapman J."/>
            <person name="Fairclough S."/>
            <person name="Hellsten U."/>
            <person name="Isogai Y."/>
            <person name="Letunic I."/>
            <person name="Marr M."/>
            <person name="Pincus D."/>
            <person name="Putnam N."/>
            <person name="Rokas A."/>
            <person name="Wright K.J."/>
            <person name="Zuzow R."/>
            <person name="Dirks W."/>
            <person name="Good M."/>
            <person name="Goodstein D."/>
            <person name="Lemons D."/>
            <person name="Li W."/>
            <person name="Lyons J.B."/>
            <person name="Morris A."/>
            <person name="Nichols S."/>
            <person name="Richter D.J."/>
            <person name="Salamov A."/>
            <person name="Bork P."/>
            <person name="Lim W.A."/>
            <person name="Manning G."/>
            <person name="Miller W.T."/>
            <person name="McGinnis W."/>
            <person name="Shapiro H."/>
            <person name="Tjian R."/>
            <person name="Grigoriev I.V."/>
            <person name="Rokhsar D."/>
        </authorList>
    </citation>
    <scope>NUCLEOTIDE SEQUENCE [LARGE SCALE GENOMIC DNA]</scope>
    <source>
        <strain evidence="3">MX1 / ATCC 50154</strain>
    </source>
</reference>
<dbReference type="EMBL" id="CH991544">
    <property type="protein sequence ID" value="EDQ91837.1"/>
    <property type="molecule type" value="Genomic_DNA"/>
</dbReference>
<dbReference type="InParanoid" id="A9USU1"/>
<dbReference type="PANTHER" id="PTHR31497:SF0">
    <property type="entry name" value="AUTOCRINE PROLIFERATION REPRESSOR PROTEIN A"/>
    <property type="match status" value="1"/>
</dbReference>
<evidence type="ECO:0000313" key="2">
    <source>
        <dbReference type="EMBL" id="EDQ91837.1"/>
    </source>
</evidence>
<keyword evidence="3" id="KW-1185">Reference proteome</keyword>
<accession>A9USU1</accession>
<dbReference type="Proteomes" id="UP000001357">
    <property type="component" value="Unassembled WGS sequence"/>
</dbReference>
<dbReference type="RefSeq" id="XP_001743123.1">
    <property type="nucleotide sequence ID" value="XM_001743071.1"/>
</dbReference>
<dbReference type="Gene3D" id="3.40.50.1820">
    <property type="entry name" value="alpha/beta hydrolase"/>
    <property type="match status" value="1"/>
</dbReference>
<dbReference type="KEGG" id="mbr:MONBRDRAFT_23039"/>
<keyword evidence="1" id="KW-0732">Signal</keyword>
<evidence type="ECO:0000313" key="3">
    <source>
        <dbReference type="Proteomes" id="UP000001357"/>
    </source>
</evidence>
<feature type="signal peptide" evidence="1">
    <location>
        <begin position="1"/>
        <end position="23"/>
    </location>
</feature>
<dbReference type="SUPFAM" id="SSF53474">
    <property type="entry name" value="alpha/beta-Hydrolases"/>
    <property type="match status" value="1"/>
</dbReference>
<evidence type="ECO:0000256" key="1">
    <source>
        <dbReference type="SAM" id="SignalP"/>
    </source>
</evidence>
<evidence type="ECO:0008006" key="4">
    <source>
        <dbReference type="Google" id="ProtNLM"/>
    </source>
</evidence>
<sequence>MNMSTATIVIVALIALLAVGVKATPLDDYVNKPDSNYKWFDTNVSYTGPGYRVHILNMTSQQWLTDNDVDRSIWWHYMAIVIPETMKYKDTNTMYITGDYNTDSVPSPDSEDVLLCVSIALTSFAPCSVLFQIPNAPIYFKAEQPPTRRVEDAIIAYTWNHFIENPNEPEWLLRLPMTKAAVRAMDTSEAYLKKNYNMDITGHIVAGASKRGWTTWTTAAVDKRVKAMVPIVMDLLQMIPNVHHMYRAYGGWTFAFKDYYSMNFTQNIDHPNMQLLADVVDPYVYRERYTMPKLVVDSTGDEFFQLDDNYFWWDNVTQYGESHLIFIKNAEHSLVTGLVEVVKTISSFVHDVIANETRPEMTWKFGRNADNTSAWINLTTSEKPKQVKIRWADTLNHTRRDWRLVTGENPCPTISVEGGCVQPVLWQGKDATQIDDTHFCAFHVQHHLQSNRFM</sequence>
<dbReference type="ESTHER" id="monbe-a9usu1">
    <property type="family name" value="PhoPQ_related"/>
</dbReference>
<dbReference type="eggNOG" id="ENOG502QU2G">
    <property type="taxonomic scope" value="Eukaryota"/>
</dbReference>
<gene>
    <name evidence="2" type="ORF">MONBRDRAFT_23039</name>
</gene>
<dbReference type="GeneID" id="5888571"/>
<dbReference type="AlphaFoldDB" id="A9USU1"/>
<dbReference type="Pfam" id="PF10142">
    <property type="entry name" value="PhoPQ_related"/>
    <property type="match status" value="1"/>
</dbReference>
<protein>
    <recommendedName>
        <fullName evidence="4">Autocrine proliferation repressor A-like</fullName>
    </recommendedName>
</protein>
<name>A9USU1_MONBE</name>
<feature type="chain" id="PRO_5002744400" description="Autocrine proliferation repressor A-like" evidence="1">
    <location>
        <begin position="24"/>
        <end position="454"/>
    </location>
</feature>
<dbReference type="PANTHER" id="PTHR31497">
    <property type="entry name" value="AUTOCRINE PROLIFERATION REPRESSOR PROTEIN A"/>
    <property type="match status" value="1"/>
</dbReference>
<dbReference type="OMA" id="GWASWHA"/>
<organism evidence="2 3">
    <name type="scientific">Monosiga brevicollis</name>
    <name type="common">Choanoflagellate</name>
    <dbReference type="NCBI Taxonomy" id="81824"/>
    <lineage>
        <taxon>Eukaryota</taxon>
        <taxon>Choanoflagellata</taxon>
        <taxon>Craspedida</taxon>
        <taxon>Salpingoecidae</taxon>
        <taxon>Monosiga</taxon>
    </lineage>
</organism>